<feature type="active site" evidence="7">
    <location>
        <position position="500"/>
    </location>
</feature>
<dbReference type="EMBL" id="KN846958">
    <property type="protein sequence ID" value="KIW68674.1"/>
    <property type="molecule type" value="Genomic_DNA"/>
</dbReference>
<feature type="domain" description="tRNA intron endonuclease catalytic" evidence="9">
    <location>
        <begin position="410"/>
        <end position="508"/>
    </location>
</feature>
<dbReference type="GO" id="GO:0000379">
    <property type="term" value="P:tRNA-type intron splice site recognition and cleavage"/>
    <property type="evidence" value="ECO:0007669"/>
    <property type="project" value="TreeGrafter"/>
</dbReference>
<feature type="region of interest" description="Disordered" evidence="8">
    <location>
        <begin position="112"/>
        <end position="211"/>
    </location>
</feature>
<evidence type="ECO:0000313" key="10">
    <source>
        <dbReference type="EMBL" id="KIW68674.1"/>
    </source>
</evidence>
<dbReference type="InterPro" id="IPR011856">
    <property type="entry name" value="tRNA_endonuc-like_dom_sf"/>
</dbReference>
<dbReference type="PIRSF" id="PIRSF011789">
    <property type="entry name" value="tRNA_splic_SEN2"/>
    <property type="match status" value="1"/>
</dbReference>
<dbReference type="SUPFAM" id="SSF53032">
    <property type="entry name" value="tRNA-intron endonuclease catalytic domain-like"/>
    <property type="match status" value="1"/>
</dbReference>
<gene>
    <name evidence="10" type="ORF">PV04_04601</name>
</gene>
<dbReference type="InterPro" id="IPR006677">
    <property type="entry name" value="tRNA_intron_Endonuc_cat-like"/>
</dbReference>
<keyword evidence="4" id="KW-0456">Lyase</keyword>
<dbReference type="GO" id="GO:0000214">
    <property type="term" value="C:tRNA-intron endonuclease complex"/>
    <property type="evidence" value="ECO:0007669"/>
    <property type="project" value="InterPro"/>
</dbReference>
<dbReference type="HOGENOM" id="CLU_012847_1_0_1"/>
<evidence type="ECO:0000256" key="7">
    <source>
        <dbReference type="PIRSR" id="PIRSR011789-1"/>
    </source>
</evidence>
<keyword evidence="3" id="KW-0819">tRNA processing</keyword>
<dbReference type="Pfam" id="PF01974">
    <property type="entry name" value="tRNA_int_endo"/>
    <property type="match status" value="1"/>
</dbReference>
<keyword evidence="10" id="KW-0540">Nuclease</keyword>
<evidence type="ECO:0000256" key="3">
    <source>
        <dbReference type="ARBA" id="ARBA00022694"/>
    </source>
</evidence>
<proteinExistence type="inferred from homology"/>
<feature type="compositionally biased region" description="Basic residues" evidence="8">
    <location>
        <begin position="23"/>
        <end position="32"/>
    </location>
</feature>
<evidence type="ECO:0000256" key="8">
    <source>
        <dbReference type="SAM" id="MobiDB-lite"/>
    </source>
</evidence>
<dbReference type="Proteomes" id="UP000054266">
    <property type="component" value="Unassembled WGS sequence"/>
</dbReference>
<evidence type="ECO:0000256" key="4">
    <source>
        <dbReference type="ARBA" id="ARBA00023239"/>
    </source>
</evidence>
<dbReference type="GO" id="GO:0000213">
    <property type="term" value="F:tRNA-intron lyase activity"/>
    <property type="evidence" value="ECO:0007669"/>
    <property type="project" value="UniProtKB-EC"/>
</dbReference>
<dbReference type="CDD" id="cd22363">
    <property type="entry name" value="tRNA-intron_lyase_C"/>
    <property type="match status" value="1"/>
</dbReference>
<dbReference type="GO" id="GO:0005737">
    <property type="term" value="C:cytoplasm"/>
    <property type="evidence" value="ECO:0007669"/>
    <property type="project" value="TreeGrafter"/>
</dbReference>
<keyword evidence="10" id="KW-0255">Endonuclease</keyword>
<dbReference type="InterPro" id="IPR036167">
    <property type="entry name" value="tRNA_intron_Endo_cat-like_sf"/>
</dbReference>
<keyword evidence="11" id="KW-1185">Reference proteome</keyword>
<dbReference type="GO" id="GO:0003676">
    <property type="term" value="F:nucleic acid binding"/>
    <property type="evidence" value="ECO:0007669"/>
    <property type="project" value="InterPro"/>
</dbReference>
<feature type="active site" evidence="7">
    <location>
        <position position="440"/>
    </location>
</feature>
<comment type="similarity">
    <text evidence="1">Belongs to the tRNA-intron endonuclease family.</text>
</comment>
<protein>
    <recommendedName>
        <fullName evidence="2">tRNA-intron lyase</fullName>
        <ecNumber evidence="2">4.6.1.16</ecNumber>
    </recommendedName>
    <alternativeName>
        <fullName evidence="5">tRNA-intron endonuclease Sen2</fullName>
    </alternativeName>
</protein>
<dbReference type="STRING" id="5601.A0A0D2G9P6"/>
<dbReference type="AlphaFoldDB" id="A0A0D2G9P6"/>
<dbReference type="EC" id="4.6.1.16" evidence="2"/>
<reference evidence="10 11" key="1">
    <citation type="submission" date="2015-01" db="EMBL/GenBank/DDBJ databases">
        <title>The Genome Sequence of Capronia semiimmersa CBS27337.</title>
        <authorList>
            <consortium name="The Broad Institute Genomics Platform"/>
            <person name="Cuomo C."/>
            <person name="de Hoog S."/>
            <person name="Gorbushina A."/>
            <person name="Stielow B."/>
            <person name="Teixiera M."/>
            <person name="Abouelleil A."/>
            <person name="Chapman S.B."/>
            <person name="Priest M."/>
            <person name="Young S.K."/>
            <person name="Wortman J."/>
            <person name="Nusbaum C."/>
            <person name="Birren B."/>
        </authorList>
    </citation>
    <scope>NUCLEOTIDE SEQUENCE [LARGE SCALE GENOMIC DNA]</scope>
    <source>
        <strain evidence="10 11">CBS 27337</strain>
    </source>
</reference>
<dbReference type="InterPro" id="IPR006676">
    <property type="entry name" value="tRNA_splic"/>
</dbReference>
<organism evidence="10 11">
    <name type="scientific">Phialophora macrospora</name>
    <dbReference type="NCBI Taxonomy" id="1851006"/>
    <lineage>
        <taxon>Eukaryota</taxon>
        <taxon>Fungi</taxon>
        <taxon>Dikarya</taxon>
        <taxon>Ascomycota</taxon>
        <taxon>Pezizomycotina</taxon>
        <taxon>Eurotiomycetes</taxon>
        <taxon>Chaetothyriomycetidae</taxon>
        <taxon>Chaetothyriales</taxon>
        <taxon>Herpotrichiellaceae</taxon>
        <taxon>Phialophora</taxon>
    </lineage>
</organism>
<comment type="catalytic activity">
    <reaction evidence="6">
        <text>pretRNA = a 3'-half-tRNA molecule with a 5'-OH end + a 5'-half-tRNA molecule with a 2',3'-cyclic phosphate end + an intron with a 2',3'-cyclic phosphate and a 5'-hydroxyl terminus.</text>
        <dbReference type="EC" id="4.6.1.16"/>
    </reaction>
</comment>
<dbReference type="PANTHER" id="PTHR21227:SF0">
    <property type="entry name" value="TRNA-SPLICING ENDONUCLEASE SUBUNIT SEN2"/>
    <property type="match status" value="1"/>
</dbReference>
<name>A0A0D2G9P6_9EURO</name>
<feature type="compositionally biased region" description="Basic and acidic residues" evidence="8">
    <location>
        <begin position="127"/>
        <end position="177"/>
    </location>
</feature>
<evidence type="ECO:0000259" key="9">
    <source>
        <dbReference type="Pfam" id="PF01974"/>
    </source>
</evidence>
<sequence length="552" mass="62588">MASASEQPTPAEVATPKPTSTKPQRRPKRPNYNHIHRHLLPVEVYPLPVLIPHNPLSLVAIALSYLAQVLAPPRRPTYNGYFSSATSSIHVTDPETIRKLWEMGFFGRGSLSRSEPNWLENRKKKGKTAEENTASRREQRRQLKYERARKEQEEIDQKLSEEVKQSHTAHEQIDGTNERVPMNKSEQNDRPNDHNNPTLDEQMPLSDPQTALSDDHVNGFPSFNVLKTNVQNISNIDGVLESASGTATPTPADEKENGSIDGFEEWKKAFETNGLPTPPPTSTCSEVSLADARPVERLRRTKTVHFSPTVEAREFDLTSPVMSPIKSPGASPLEEAKPVTEAPVEQENQEHLSISLEEAFFLSYGLSVLNVYCDDSTTVLPPTSLLSLFRRHSYHPPRSLSLPAEPDDPFMVSYAVYHHYRSLGWVVRSGVKFSTDYLLYNRGPAFSHAEFAVVIIPSYTHRYWTESTTTEQRKAIERKTSKKNWWWLHGVNRVQAQVHKQLVLCYVDIPPPPKGEGNGMTKAKEVDIGMLFSEYKIRDVNVRRWTPNRSRD</sequence>
<accession>A0A0D2G9P6</accession>
<feature type="active site" evidence="7">
    <location>
        <position position="448"/>
    </location>
</feature>
<dbReference type="PANTHER" id="PTHR21227">
    <property type="entry name" value="TRNA-SPLICING ENDONUCLEASE SUBUNIT SEN2"/>
    <property type="match status" value="1"/>
</dbReference>
<feature type="region of interest" description="Disordered" evidence="8">
    <location>
        <begin position="1"/>
        <end position="32"/>
    </location>
</feature>
<evidence type="ECO:0000256" key="5">
    <source>
        <dbReference type="ARBA" id="ARBA00032432"/>
    </source>
</evidence>
<evidence type="ECO:0000256" key="2">
    <source>
        <dbReference type="ARBA" id="ARBA00012573"/>
    </source>
</evidence>
<dbReference type="Gene3D" id="3.40.1350.10">
    <property type="match status" value="1"/>
</dbReference>
<dbReference type="InterPro" id="IPR016589">
    <property type="entry name" value="tRNA_splic_SEN2"/>
</dbReference>
<evidence type="ECO:0000256" key="6">
    <source>
        <dbReference type="ARBA" id="ARBA00034031"/>
    </source>
</evidence>
<evidence type="ECO:0000256" key="1">
    <source>
        <dbReference type="ARBA" id="ARBA00008078"/>
    </source>
</evidence>
<evidence type="ECO:0000313" key="11">
    <source>
        <dbReference type="Proteomes" id="UP000054266"/>
    </source>
</evidence>
<dbReference type="FunFam" id="3.40.1350.10:FF:000007">
    <property type="entry name" value="tRNA-splicing endonuclease subunit Sen2"/>
    <property type="match status" value="1"/>
</dbReference>
<keyword evidence="10" id="KW-0378">Hydrolase</keyword>